<dbReference type="SUPFAM" id="SSF51735">
    <property type="entry name" value="NAD(P)-binding Rossmann-fold domains"/>
    <property type="match status" value="1"/>
</dbReference>
<evidence type="ECO:0000256" key="1">
    <source>
        <dbReference type="ARBA" id="ARBA00022450"/>
    </source>
</evidence>
<dbReference type="PANTHER" id="PTHR44845">
    <property type="entry name" value="CARRIER DOMAIN-CONTAINING PROTEIN"/>
    <property type="match status" value="1"/>
</dbReference>
<feature type="domain" description="Thioester reductase (TE)" evidence="4">
    <location>
        <begin position="2"/>
        <end position="135"/>
    </location>
</feature>
<reference evidence="5" key="1">
    <citation type="submission" date="2023-03" db="EMBL/GenBank/DDBJ databases">
        <title>Massive genome expansion in bonnet fungi (Mycena s.s.) driven by repeated elements and novel gene families across ecological guilds.</title>
        <authorList>
            <consortium name="Lawrence Berkeley National Laboratory"/>
            <person name="Harder C.B."/>
            <person name="Miyauchi S."/>
            <person name="Viragh M."/>
            <person name="Kuo A."/>
            <person name="Thoen E."/>
            <person name="Andreopoulos B."/>
            <person name="Lu D."/>
            <person name="Skrede I."/>
            <person name="Drula E."/>
            <person name="Henrissat B."/>
            <person name="Morin E."/>
            <person name="Kohler A."/>
            <person name="Barry K."/>
            <person name="LaButti K."/>
            <person name="Morin E."/>
            <person name="Salamov A."/>
            <person name="Lipzen A."/>
            <person name="Mereny Z."/>
            <person name="Hegedus B."/>
            <person name="Baldrian P."/>
            <person name="Stursova M."/>
            <person name="Weitz H."/>
            <person name="Taylor A."/>
            <person name="Grigoriev I.V."/>
            <person name="Nagy L.G."/>
            <person name="Martin F."/>
            <person name="Kauserud H."/>
        </authorList>
    </citation>
    <scope>NUCLEOTIDE SEQUENCE</scope>
    <source>
        <strain evidence="5">CBHHK182m</strain>
    </source>
</reference>
<dbReference type="Proteomes" id="UP001215598">
    <property type="component" value="Unassembled WGS sequence"/>
</dbReference>
<dbReference type="InterPro" id="IPR013120">
    <property type="entry name" value="FAR_NAD-bd"/>
</dbReference>
<gene>
    <name evidence="5" type="ORF">B0H16DRAFT_1480856</name>
</gene>
<dbReference type="PANTHER" id="PTHR44845:SF1">
    <property type="entry name" value="L-2-AMINOADIPATE REDUCTASE"/>
    <property type="match status" value="1"/>
</dbReference>
<dbReference type="Pfam" id="PF07993">
    <property type="entry name" value="NAD_binding_4"/>
    <property type="match status" value="1"/>
</dbReference>
<dbReference type="AlphaFoldDB" id="A0AAD7H1I7"/>
<evidence type="ECO:0000313" key="6">
    <source>
        <dbReference type="Proteomes" id="UP001215598"/>
    </source>
</evidence>
<keyword evidence="6" id="KW-1185">Reference proteome</keyword>
<feature type="compositionally biased region" description="Polar residues" evidence="3">
    <location>
        <begin position="33"/>
        <end position="42"/>
    </location>
</feature>
<sequence>MSTMQAISLCASSERPKRLVFISSTSVLDTPFYQSPENQPVSETDELDGAREGLPNGYSQTKWVAEQILREAGRRGLDGCVVRSCYVVGDRETGACNTDDFIWRVVKASVELGCAPLLEGAGLELNAVPVGDIARIVAKVSGASGGGMMTTVNVTAPTLPSFNAIHASLQPTIPMVPYAEWLARLKERKTKTALAPLLHLIFAGILQQKSVRLGCANLRAVMGSEEEMDTLSVTPESIKMYLEWLKGVGWLDGGEESDMQTGGLDEQWFSGRHDEDGATGLCGAGDMVVRINEVMVSVMAHNTAKVETACSANAS</sequence>
<keyword evidence="2" id="KW-0597">Phosphoprotein</keyword>
<proteinExistence type="predicted"/>
<dbReference type="EMBL" id="JARKIB010000416">
    <property type="protein sequence ID" value="KAJ7710115.1"/>
    <property type="molecule type" value="Genomic_DNA"/>
</dbReference>
<protein>
    <submittedName>
        <fullName evidence="5">Male sterility protein-domain-containing protein</fullName>
    </submittedName>
</protein>
<dbReference type="Gene3D" id="3.40.50.720">
    <property type="entry name" value="NAD(P)-binding Rossmann-like Domain"/>
    <property type="match status" value="1"/>
</dbReference>
<organism evidence="5 6">
    <name type="scientific">Mycena metata</name>
    <dbReference type="NCBI Taxonomy" id="1033252"/>
    <lineage>
        <taxon>Eukaryota</taxon>
        <taxon>Fungi</taxon>
        <taxon>Dikarya</taxon>
        <taxon>Basidiomycota</taxon>
        <taxon>Agaricomycotina</taxon>
        <taxon>Agaricomycetes</taxon>
        <taxon>Agaricomycetidae</taxon>
        <taxon>Agaricales</taxon>
        <taxon>Marasmiineae</taxon>
        <taxon>Mycenaceae</taxon>
        <taxon>Mycena</taxon>
    </lineage>
</organism>
<comment type="caution">
    <text evidence="5">The sequence shown here is derived from an EMBL/GenBank/DDBJ whole genome shotgun (WGS) entry which is preliminary data.</text>
</comment>
<feature type="region of interest" description="Disordered" evidence="3">
    <location>
        <begin position="33"/>
        <end position="55"/>
    </location>
</feature>
<evidence type="ECO:0000313" key="5">
    <source>
        <dbReference type="EMBL" id="KAJ7710115.1"/>
    </source>
</evidence>
<evidence type="ECO:0000256" key="3">
    <source>
        <dbReference type="SAM" id="MobiDB-lite"/>
    </source>
</evidence>
<name>A0AAD7H1I7_9AGAR</name>
<dbReference type="InterPro" id="IPR036291">
    <property type="entry name" value="NAD(P)-bd_dom_sf"/>
</dbReference>
<evidence type="ECO:0000259" key="4">
    <source>
        <dbReference type="Pfam" id="PF07993"/>
    </source>
</evidence>
<keyword evidence="1" id="KW-0596">Phosphopantetheine</keyword>
<accession>A0AAD7H1I7</accession>
<evidence type="ECO:0000256" key="2">
    <source>
        <dbReference type="ARBA" id="ARBA00022553"/>
    </source>
</evidence>